<evidence type="ECO:0000313" key="12">
    <source>
        <dbReference type="EMBL" id="NYD25454.1"/>
    </source>
</evidence>
<feature type="transmembrane region" description="Helical" evidence="10">
    <location>
        <begin position="176"/>
        <end position="201"/>
    </location>
</feature>
<dbReference type="RefSeq" id="WP_185985939.1">
    <property type="nucleotide sequence ID" value="NZ_BAAALZ010000003.1"/>
</dbReference>
<reference evidence="12 13" key="1">
    <citation type="submission" date="2020-07" db="EMBL/GenBank/DDBJ databases">
        <title>Sequencing the genomes of 1000 actinobacteria strains.</title>
        <authorList>
            <person name="Klenk H.-P."/>
        </authorList>
    </citation>
    <scope>NUCLEOTIDE SEQUENCE [LARGE SCALE GENOMIC DNA]</scope>
    <source>
        <strain evidence="12 13">DSM 17380</strain>
    </source>
</reference>
<keyword evidence="6 10" id="KW-0812">Transmembrane</keyword>
<accession>A0A852RAP8</accession>
<keyword evidence="5" id="KW-0997">Cell inner membrane</keyword>
<comment type="caution">
    <text evidence="12">The sequence shown here is derived from an EMBL/GenBank/DDBJ whole genome shotgun (WGS) entry which is preliminary data.</text>
</comment>
<proteinExistence type="inferred from homology"/>
<evidence type="ECO:0000256" key="5">
    <source>
        <dbReference type="ARBA" id="ARBA00022519"/>
    </source>
</evidence>
<evidence type="ECO:0000256" key="9">
    <source>
        <dbReference type="ARBA" id="ARBA00023251"/>
    </source>
</evidence>
<keyword evidence="3 10" id="KW-0813">Transport</keyword>
<dbReference type="PANTHER" id="PTHR30413:SF8">
    <property type="entry name" value="TRANSPORT PERMEASE PROTEIN"/>
    <property type="match status" value="1"/>
</dbReference>
<feature type="transmembrane region" description="Helical" evidence="10">
    <location>
        <begin position="276"/>
        <end position="299"/>
    </location>
</feature>
<dbReference type="Proteomes" id="UP000586095">
    <property type="component" value="Unassembled WGS sequence"/>
</dbReference>
<dbReference type="PROSITE" id="PS51012">
    <property type="entry name" value="ABC_TM2"/>
    <property type="match status" value="1"/>
</dbReference>
<evidence type="ECO:0000256" key="7">
    <source>
        <dbReference type="ARBA" id="ARBA00022989"/>
    </source>
</evidence>
<keyword evidence="4 10" id="KW-1003">Cell membrane</keyword>
<evidence type="ECO:0000256" key="3">
    <source>
        <dbReference type="ARBA" id="ARBA00022448"/>
    </source>
</evidence>
<dbReference type="AlphaFoldDB" id="A0A852RAP8"/>
<keyword evidence="9" id="KW-0046">Antibiotic resistance</keyword>
<keyword evidence="7 10" id="KW-1133">Transmembrane helix</keyword>
<evidence type="ECO:0000256" key="1">
    <source>
        <dbReference type="ARBA" id="ARBA00004429"/>
    </source>
</evidence>
<name>A0A852RAP8_9MICO</name>
<dbReference type="GO" id="GO:0015920">
    <property type="term" value="P:lipopolysaccharide transport"/>
    <property type="evidence" value="ECO:0007669"/>
    <property type="project" value="TreeGrafter"/>
</dbReference>
<feature type="domain" description="ABC transmembrane type-2" evidence="11">
    <location>
        <begin position="69"/>
        <end position="302"/>
    </location>
</feature>
<dbReference type="GO" id="GO:0043190">
    <property type="term" value="C:ATP-binding cassette (ABC) transporter complex"/>
    <property type="evidence" value="ECO:0007669"/>
    <property type="project" value="InterPro"/>
</dbReference>
<dbReference type="Pfam" id="PF01061">
    <property type="entry name" value="ABC2_membrane"/>
    <property type="match status" value="1"/>
</dbReference>
<dbReference type="GO" id="GO:0046677">
    <property type="term" value="P:response to antibiotic"/>
    <property type="evidence" value="ECO:0007669"/>
    <property type="project" value="UniProtKB-KW"/>
</dbReference>
<evidence type="ECO:0000259" key="11">
    <source>
        <dbReference type="PROSITE" id="PS51012"/>
    </source>
</evidence>
<evidence type="ECO:0000313" key="13">
    <source>
        <dbReference type="Proteomes" id="UP000586095"/>
    </source>
</evidence>
<feature type="transmembrane region" description="Helical" evidence="10">
    <location>
        <begin position="143"/>
        <end position="170"/>
    </location>
</feature>
<dbReference type="InterPro" id="IPR000412">
    <property type="entry name" value="ABC_2_transport"/>
</dbReference>
<keyword evidence="13" id="KW-1185">Reference proteome</keyword>
<evidence type="ECO:0000256" key="4">
    <source>
        <dbReference type="ARBA" id="ARBA00022475"/>
    </source>
</evidence>
<comment type="subcellular location">
    <subcellularLocation>
        <location evidence="1">Cell inner membrane</location>
        <topology evidence="1">Multi-pass membrane protein</topology>
    </subcellularLocation>
    <subcellularLocation>
        <location evidence="10">Cell membrane</location>
        <topology evidence="10">Multi-pass membrane protein</topology>
    </subcellularLocation>
</comment>
<evidence type="ECO:0000256" key="10">
    <source>
        <dbReference type="RuleBase" id="RU361157"/>
    </source>
</evidence>
<feature type="transmembrane region" description="Helical" evidence="10">
    <location>
        <begin position="213"/>
        <end position="230"/>
    </location>
</feature>
<protein>
    <recommendedName>
        <fullName evidence="10">Transport permease protein</fullName>
    </recommendedName>
</protein>
<dbReference type="PRINTS" id="PR00164">
    <property type="entry name" value="ABC2TRNSPORT"/>
</dbReference>
<keyword evidence="8 10" id="KW-0472">Membrane</keyword>
<evidence type="ECO:0000256" key="2">
    <source>
        <dbReference type="ARBA" id="ARBA00007783"/>
    </source>
</evidence>
<feature type="transmembrane region" description="Helical" evidence="10">
    <location>
        <begin position="82"/>
        <end position="107"/>
    </location>
</feature>
<comment type="similarity">
    <text evidence="2 10">Belongs to the ABC-2 integral membrane protein family.</text>
</comment>
<dbReference type="EMBL" id="JACCBD010000001">
    <property type="protein sequence ID" value="NYD25454.1"/>
    <property type="molecule type" value="Genomic_DNA"/>
</dbReference>
<dbReference type="InterPro" id="IPR013525">
    <property type="entry name" value="ABC2_TM"/>
</dbReference>
<organism evidence="12 13">
    <name type="scientific">Leucobacter aridicollis</name>
    <dbReference type="NCBI Taxonomy" id="283878"/>
    <lineage>
        <taxon>Bacteria</taxon>
        <taxon>Bacillati</taxon>
        <taxon>Actinomycetota</taxon>
        <taxon>Actinomycetes</taxon>
        <taxon>Micrococcales</taxon>
        <taxon>Microbacteriaceae</taxon>
        <taxon>Leucobacter</taxon>
    </lineage>
</organism>
<dbReference type="InterPro" id="IPR047817">
    <property type="entry name" value="ABC2_TM_bact-type"/>
</dbReference>
<sequence>MTLDDTQPVRVVQGGERRAASRPKLSPLDDARYRAPGDSRWLLDTFRYPHLLAMLLKKGTSTRYYGSVMGWGWSYVKPAMQFFMYFFIMGVVLGLTRGLELFPLYLLSGIVLINFYSEATRAATNSITGNAALIKKIYLPRELFPVSSVGSAFIHFLPQLVVLLAVSMMYGNFAFSWLAIVKVIVALAILLAFTLGLGLLFGALNVAYRDAKNIIDVFLMFAVWMSPVIYSHEMLRNVVPAWVYQVYMVNPVTVAVELFHEVFWAPIVSEPQIPDFALTNTIGGVGIALGTLLLGQVVFRKLEGDFAQNL</sequence>
<evidence type="ECO:0000256" key="8">
    <source>
        <dbReference type="ARBA" id="ARBA00023136"/>
    </source>
</evidence>
<evidence type="ECO:0000256" key="6">
    <source>
        <dbReference type="ARBA" id="ARBA00022692"/>
    </source>
</evidence>
<dbReference type="PANTHER" id="PTHR30413">
    <property type="entry name" value="INNER MEMBRANE TRANSPORT PERMEASE"/>
    <property type="match status" value="1"/>
</dbReference>
<feature type="transmembrane region" description="Helical" evidence="10">
    <location>
        <begin position="242"/>
        <end position="264"/>
    </location>
</feature>
<gene>
    <name evidence="12" type="ORF">BJ960_000257</name>
</gene>
<dbReference type="GO" id="GO:0140359">
    <property type="term" value="F:ABC-type transporter activity"/>
    <property type="evidence" value="ECO:0007669"/>
    <property type="project" value="InterPro"/>
</dbReference>